<dbReference type="GeneID" id="108008224"/>
<gene>
    <name evidence="3" type="primary">LOC108008224</name>
</gene>
<sequence>MYCKCSVIIVFIFVSVYNTNAKSNFDMVFTNCTCFSEDPEKMLSNLKCGLSKSVKRPSFNIELQFQKPVTRFFVNMRIVLPRRFGGDFTLFNLSGIDGCSLLSNKNQIAFIQLGRKHMDQFSNVPKRCPWPKDVPYYVRGFRSDMAAMPAFNFESDMNLWFDLVVNQHKLIRGFIQSRVQRRKSHKTGAGEDLSV</sequence>
<dbReference type="InterPro" id="IPR010512">
    <property type="entry name" value="DUF1091"/>
</dbReference>
<dbReference type="PANTHER" id="PTHR20898:SF0">
    <property type="entry name" value="DAEDALUS ON 3-RELATED"/>
    <property type="match status" value="1"/>
</dbReference>
<organism evidence="2 3">
    <name type="scientific">Drosophila suzukii</name>
    <name type="common">Spotted-wing drosophila fruit fly</name>
    <dbReference type="NCBI Taxonomy" id="28584"/>
    <lineage>
        <taxon>Eukaryota</taxon>
        <taxon>Metazoa</taxon>
        <taxon>Ecdysozoa</taxon>
        <taxon>Arthropoda</taxon>
        <taxon>Hexapoda</taxon>
        <taxon>Insecta</taxon>
        <taxon>Pterygota</taxon>
        <taxon>Neoptera</taxon>
        <taxon>Endopterygota</taxon>
        <taxon>Diptera</taxon>
        <taxon>Brachycera</taxon>
        <taxon>Muscomorpha</taxon>
        <taxon>Ephydroidea</taxon>
        <taxon>Drosophilidae</taxon>
        <taxon>Drosophila</taxon>
        <taxon>Sophophora</taxon>
    </lineage>
</organism>
<name>A0AB39Z2L1_DROSZ</name>
<dbReference type="PANTHER" id="PTHR20898">
    <property type="entry name" value="DAEDALUS ON 3-RELATED-RELATED"/>
    <property type="match status" value="1"/>
</dbReference>
<proteinExistence type="predicted"/>
<reference evidence="3" key="1">
    <citation type="submission" date="2025-08" db="UniProtKB">
        <authorList>
            <consortium name="RefSeq"/>
        </authorList>
    </citation>
    <scope>IDENTIFICATION</scope>
</reference>
<feature type="signal peptide" evidence="1">
    <location>
        <begin position="1"/>
        <end position="21"/>
    </location>
</feature>
<dbReference type="Pfam" id="PF06477">
    <property type="entry name" value="DUF1091"/>
    <property type="match status" value="1"/>
</dbReference>
<dbReference type="AlphaFoldDB" id="A0AB39Z2L1"/>
<keyword evidence="2" id="KW-1185">Reference proteome</keyword>
<keyword evidence="1" id="KW-0732">Signal</keyword>
<dbReference type="SMART" id="SM00697">
    <property type="entry name" value="DM8"/>
    <property type="match status" value="1"/>
</dbReference>
<dbReference type="Proteomes" id="UP001652628">
    <property type="component" value="Chromosome 2R"/>
</dbReference>
<dbReference type="RefSeq" id="XP_016927504.3">
    <property type="nucleotide sequence ID" value="XM_017072015.4"/>
</dbReference>
<evidence type="ECO:0000256" key="1">
    <source>
        <dbReference type="SAM" id="SignalP"/>
    </source>
</evidence>
<evidence type="ECO:0000313" key="3">
    <source>
        <dbReference type="RefSeq" id="XP_016927504.3"/>
    </source>
</evidence>
<accession>A0AB39Z2L1</accession>
<evidence type="ECO:0000313" key="2">
    <source>
        <dbReference type="Proteomes" id="UP001652628"/>
    </source>
</evidence>
<protein>
    <submittedName>
        <fullName evidence="3">Uncharacterized protein</fullName>
    </submittedName>
</protein>
<feature type="chain" id="PRO_5047157612" evidence="1">
    <location>
        <begin position="22"/>
        <end position="195"/>
    </location>
</feature>